<reference evidence="1" key="1">
    <citation type="journal article" date="2023" name="G3 (Bethesda)">
        <title>A reference genome for the long-term kleptoplast-retaining sea slug Elysia crispata morphotype clarki.</title>
        <authorList>
            <person name="Eastman K.E."/>
            <person name="Pendleton A.L."/>
            <person name="Shaikh M.A."/>
            <person name="Suttiyut T."/>
            <person name="Ogas R."/>
            <person name="Tomko P."/>
            <person name="Gavelis G."/>
            <person name="Widhalm J.R."/>
            <person name="Wisecaver J.H."/>
        </authorList>
    </citation>
    <scope>NUCLEOTIDE SEQUENCE</scope>
    <source>
        <strain evidence="1">ECLA1</strain>
    </source>
</reference>
<name>A0AAE0Z8Q9_9GAST</name>
<proteinExistence type="predicted"/>
<dbReference type="AlphaFoldDB" id="A0AAE0Z8Q9"/>
<evidence type="ECO:0000313" key="2">
    <source>
        <dbReference type="Proteomes" id="UP001283361"/>
    </source>
</evidence>
<organism evidence="1 2">
    <name type="scientific">Elysia crispata</name>
    <name type="common">lettuce slug</name>
    <dbReference type="NCBI Taxonomy" id="231223"/>
    <lineage>
        <taxon>Eukaryota</taxon>
        <taxon>Metazoa</taxon>
        <taxon>Spiralia</taxon>
        <taxon>Lophotrochozoa</taxon>
        <taxon>Mollusca</taxon>
        <taxon>Gastropoda</taxon>
        <taxon>Heterobranchia</taxon>
        <taxon>Euthyneura</taxon>
        <taxon>Panpulmonata</taxon>
        <taxon>Sacoglossa</taxon>
        <taxon>Placobranchoidea</taxon>
        <taxon>Plakobranchidae</taxon>
        <taxon>Elysia</taxon>
    </lineage>
</organism>
<gene>
    <name evidence="1" type="ORF">RRG08_011294</name>
</gene>
<dbReference type="EMBL" id="JAWDGP010004373">
    <property type="protein sequence ID" value="KAK3764853.1"/>
    <property type="molecule type" value="Genomic_DNA"/>
</dbReference>
<comment type="caution">
    <text evidence="1">The sequence shown here is derived from an EMBL/GenBank/DDBJ whole genome shotgun (WGS) entry which is preliminary data.</text>
</comment>
<protein>
    <submittedName>
        <fullName evidence="1">Uncharacterized protein</fullName>
    </submittedName>
</protein>
<sequence length="66" mass="7677">MTTNIPDQSSVFRVHGILNPDPKIVWPPQLPDQTYRRRGRLSVQRRVGLIEIRSNSGHQTGWTKQR</sequence>
<accession>A0AAE0Z8Q9</accession>
<dbReference type="Proteomes" id="UP001283361">
    <property type="component" value="Unassembled WGS sequence"/>
</dbReference>
<keyword evidence="2" id="KW-1185">Reference proteome</keyword>
<evidence type="ECO:0000313" key="1">
    <source>
        <dbReference type="EMBL" id="KAK3764853.1"/>
    </source>
</evidence>